<keyword evidence="2" id="KW-1185">Reference proteome</keyword>
<dbReference type="Proteomes" id="UP001213681">
    <property type="component" value="Unassembled WGS sequence"/>
</dbReference>
<gene>
    <name evidence="1" type="ORF">N7458_012827</name>
</gene>
<accession>A0AAD6BVA0</accession>
<dbReference type="AlphaFoldDB" id="A0AAD6BVA0"/>
<name>A0AAD6BVA0_9EURO</name>
<evidence type="ECO:0000313" key="1">
    <source>
        <dbReference type="EMBL" id="KAJ5433671.1"/>
    </source>
</evidence>
<dbReference type="GeneID" id="81606451"/>
<reference evidence="1" key="2">
    <citation type="journal article" date="2023" name="IMA Fungus">
        <title>Comparative genomic study of the Penicillium genus elucidates a diverse pangenome and 15 lateral gene transfer events.</title>
        <authorList>
            <person name="Petersen C."/>
            <person name="Sorensen T."/>
            <person name="Nielsen M.R."/>
            <person name="Sondergaard T.E."/>
            <person name="Sorensen J.L."/>
            <person name="Fitzpatrick D.A."/>
            <person name="Frisvad J.C."/>
            <person name="Nielsen K.L."/>
        </authorList>
    </citation>
    <scope>NUCLEOTIDE SEQUENCE</scope>
    <source>
        <strain evidence="1">IBT 16125</strain>
    </source>
</reference>
<dbReference type="RefSeq" id="XP_056760962.1">
    <property type="nucleotide sequence ID" value="XM_056916208.1"/>
</dbReference>
<sequence>MWKASQRDTDDNASSSFFQSECRRAGEGIVRFICNLGATDFHDFWLPYNSFILKSTAVFLIRCALEVGDDGRRLSCLNQVQILVAALRHARREYDWDIGATCLDYWERVNPFLPKTKHEKDQQWEPEGVTESHLNAVEPAKTASLRDPMNELMDDILSDAVDLFPLDMTGIWGMTTLHDRIAT</sequence>
<reference evidence="1" key="1">
    <citation type="submission" date="2022-12" db="EMBL/GenBank/DDBJ databases">
        <authorList>
            <person name="Petersen C."/>
        </authorList>
    </citation>
    <scope>NUCLEOTIDE SEQUENCE</scope>
    <source>
        <strain evidence="1">IBT 16125</strain>
    </source>
</reference>
<evidence type="ECO:0000313" key="2">
    <source>
        <dbReference type="Proteomes" id="UP001213681"/>
    </source>
</evidence>
<comment type="caution">
    <text evidence="1">The sequence shown here is derived from an EMBL/GenBank/DDBJ whole genome shotgun (WGS) entry which is preliminary data.</text>
</comment>
<protein>
    <submittedName>
        <fullName evidence="1">Uncharacterized protein</fullName>
    </submittedName>
</protein>
<dbReference type="EMBL" id="JAPVEA010000009">
    <property type="protein sequence ID" value="KAJ5433671.1"/>
    <property type="molecule type" value="Genomic_DNA"/>
</dbReference>
<organism evidence="1 2">
    <name type="scientific">Penicillium daleae</name>
    <dbReference type="NCBI Taxonomy" id="63821"/>
    <lineage>
        <taxon>Eukaryota</taxon>
        <taxon>Fungi</taxon>
        <taxon>Dikarya</taxon>
        <taxon>Ascomycota</taxon>
        <taxon>Pezizomycotina</taxon>
        <taxon>Eurotiomycetes</taxon>
        <taxon>Eurotiomycetidae</taxon>
        <taxon>Eurotiales</taxon>
        <taxon>Aspergillaceae</taxon>
        <taxon>Penicillium</taxon>
    </lineage>
</organism>
<proteinExistence type="predicted"/>